<evidence type="ECO:0000313" key="1">
    <source>
        <dbReference type="EMBL" id="NSI66705.1"/>
    </source>
</evidence>
<protein>
    <submittedName>
        <fullName evidence="1">DUF600 domain-containing protein</fullName>
    </submittedName>
</protein>
<reference evidence="1" key="1">
    <citation type="journal article" date="2020" name="Cell Host Microbe">
        <title>Functional and Genomic Variation between Human-Derived Isolates of Lachnospiraceae Reveals Inter- and Intra-Species Diversity.</title>
        <authorList>
            <person name="Sorbara M.T."/>
            <person name="Littmann E.R."/>
            <person name="Fontana E."/>
            <person name="Moody T.U."/>
            <person name="Kohout C.E."/>
            <person name="Gjonbalaj M."/>
            <person name="Eaton V."/>
            <person name="Seok R."/>
            <person name="Leiner I.M."/>
            <person name="Pamer E.G."/>
        </authorList>
    </citation>
    <scope>NUCLEOTIDE SEQUENCE</scope>
    <source>
        <strain evidence="1">MSK.11.9</strain>
    </source>
</reference>
<sequence>MELFGKLKNKNEPLKEKMFEDYFTEIQSDMVSICLEYVENKADEIYIYTSFESNVATSNYFYNIGGNILKKHNLNNANNGFNYDVSLERQRDCLQILIDDIKQLVEVCKKYGRPMPTEIKMVYDVKTKQFNADYKYNLV</sequence>
<organism evidence="1 2">
    <name type="scientific">Mediterraneibacter gnavus</name>
    <name type="common">Ruminococcus gnavus</name>
    <dbReference type="NCBI Taxonomy" id="33038"/>
    <lineage>
        <taxon>Bacteria</taxon>
        <taxon>Bacillati</taxon>
        <taxon>Bacillota</taxon>
        <taxon>Clostridia</taxon>
        <taxon>Lachnospirales</taxon>
        <taxon>Lachnospiraceae</taxon>
        <taxon>Mediterraneibacter</taxon>
    </lineage>
</organism>
<dbReference type="Proteomes" id="UP001296581">
    <property type="component" value="Unassembled WGS sequence"/>
</dbReference>
<reference evidence="1" key="2">
    <citation type="submission" date="2020-02" db="EMBL/GenBank/DDBJ databases">
        <authorList>
            <person name="Littmann E."/>
            <person name="Sorbara M."/>
        </authorList>
    </citation>
    <scope>NUCLEOTIDE SEQUENCE</scope>
    <source>
        <strain evidence="1">MSK.11.9</strain>
    </source>
</reference>
<name>A0AB36DK31_MEDGN</name>
<accession>A0AB36DK31</accession>
<dbReference type="RefSeq" id="WP_173903794.1">
    <property type="nucleotide sequence ID" value="NZ_JAAIRY010000090.1"/>
</dbReference>
<comment type="caution">
    <text evidence="1">The sequence shown here is derived from an EMBL/GenBank/DDBJ whole genome shotgun (WGS) entry which is preliminary data.</text>
</comment>
<gene>
    <name evidence="1" type="ORF">G4981_15905</name>
</gene>
<proteinExistence type="predicted"/>
<evidence type="ECO:0000313" key="2">
    <source>
        <dbReference type="Proteomes" id="UP001296581"/>
    </source>
</evidence>
<dbReference type="EMBL" id="JAAIRY010000090">
    <property type="protein sequence ID" value="NSI66705.1"/>
    <property type="molecule type" value="Genomic_DNA"/>
</dbReference>
<dbReference type="AlphaFoldDB" id="A0AB36DK31"/>